<evidence type="ECO:0000313" key="1">
    <source>
        <dbReference type="EMBL" id="ORX46051.1"/>
    </source>
</evidence>
<dbReference type="OrthoDB" id="2287146at2759"/>
<dbReference type="EMBL" id="MCGT01000039">
    <property type="protein sequence ID" value="ORX46051.1"/>
    <property type="molecule type" value="Genomic_DNA"/>
</dbReference>
<reference evidence="1 2" key="1">
    <citation type="submission" date="2016-07" db="EMBL/GenBank/DDBJ databases">
        <title>Pervasive Adenine N6-methylation of Active Genes in Fungi.</title>
        <authorList>
            <consortium name="DOE Joint Genome Institute"/>
            <person name="Mondo S.J."/>
            <person name="Dannebaum R.O."/>
            <person name="Kuo R.C."/>
            <person name="Labutti K."/>
            <person name="Haridas S."/>
            <person name="Kuo A."/>
            <person name="Salamov A."/>
            <person name="Ahrendt S.R."/>
            <person name="Lipzen A."/>
            <person name="Sullivan W."/>
            <person name="Andreopoulos W.B."/>
            <person name="Clum A."/>
            <person name="Lindquist E."/>
            <person name="Daum C."/>
            <person name="Ramamoorthy G.K."/>
            <person name="Gryganskyi A."/>
            <person name="Culley D."/>
            <person name="Magnuson J.K."/>
            <person name="James T.Y."/>
            <person name="O'Malley M.A."/>
            <person name="Stajich J.E."/>
            <person name="Spatafora J.W."/>
            <person name="Visel A."/>
            <person name="Grigoriev I.V."/>
        </authorList>
    </citation>
    <scope>NUCLEOTIDE SEQUENCE [LARGE SCALE GENOMIC DNA]</scope>
    <source>
        <strain evidence="1 2">NRRL 3301</strain>
    </source>
</reference>
<feature type="non-terminal residue" evidence="1">
    <location>
        <position position="271"/>
    </location>
</feature>
<gene>
    <name evidence="1" type="ORF">DM01DRAFT_1272633</name>
</gene>
<evidence type="ECO:0000313" key="2">
    <source>
        <dbReference type="Proteomes" id="UP000242146"/>
    </source>
</evidence>
<organism evidence="1 2">
    <name type="scientific">Hesseltinella vesiculosa</name>
    <dbReference type="NCBI Taxonomy" id="101127"/>
    <lineage>
        <taxon>Eukaryota</taxon>
        <taxon>Fungi</taxon>
        <taxon>Fungi incertae sedis</taxon>
        <taxon>Mucoromycota</taxon>
        <taxon>Mucoromycotina</taxon>
        <taxon>Mucoromycetes</taxon>
        <taxon>Mucorales</taxon>
        <taxon>Cunninghamellaceae</taxon>
        <taxon>Hesseltinella</taxon>
    </lineage>
</organism>
<comment type="caution">
    <text evidence="1">The sequence shown here is derived from an EMBL/GenBank/DDBJ whole genome shotgun (WGS) entry which is preliminary data.</text>
</comment>
<sequence length="271" mass="30838">PVAIGKDVIARDPFTYQSYVATRHSTPSEIVNTTSDDASHMESSDDDDAHIPFTKASALHVLKQLASGLEPSNKERYEKVFVTWEVMVSMLGAYFDKDLLTRSRSQFEQWLSADGAFGPSVRLSTENGRIRGRWMWVLKRSYQVTINFREAFVQHVRSTPDIATIGYARKSFGKESPIKRTQLLQSMIEKLRSRCLARKVYVSPRCSASMPLNDRDRKADSQSTADLLSHCAGTMQDLLHRLRTNMKPIRLVIIDYAGFSTDFGDIQRFFN</sequence>
<dbReference type="Proteomes" id="UP000242146">
    <property type="component" value="Unassembled WGS sequence"/>
</dbReference>
<dbReference type="AlphaFoldDB" id="A0A1X2G664"/>
<feature type="non-terminal residue" evidence="1">
    <location>
        <position position="1"/>
    </location>
</feature>
<proteinExistence type="predicted"/>
<keyword evidence="2" id="KW-1185">Reference proteome</keyword>
<protein>
    <submittedName>
        <fullName evidence="1">Uncharacterized protein</fullName>
    </submittedName>
</protein>
<name>A0A1X2G664_9FUNG</name>
<accession>A0A1X2G664</accession>